<dbReference type="Proteomes" id="UP000240322">
    <property type="component" value="Unassembled WGS sequence"/>
</dbReference>
<gene>
    <name evidence="1" type="ORF">B9Q03_12165</name>
</gene>
<evidence type="ECO:0000313" key="1">
    <source>
        <dbReference type="EMBL" id="PSN85696.1"/>
    </source>
</evidence>
<evidence type="ECO:0000313" key="2">
    <source>
        <dbReference type="Proteomes" id="UP000240322"/>
    </source>
</evidence>
<dbReference type="EMBL" id="NEXE01000231">
    <property type="protein sequence ID" value="PSN85696.1"/>
    <property type="molecule type" value="Genomic_DNA"/>
</dbReference>
<proteinExistence type="predicted"/>
<organism evidence="1 2">
    <name type="scientific">Candidatus Marsarchaeota G2 archaeon OSP_D</name>
    <dbReference type="NCBI Taxonomy" id="1978157"/>
    <lineage>
        <taxon>Archaea</taxon>
        <taxon>Candidatus Marsarchaeota</taxon>
        <taxon>Candidatus Marsarchaeota group 2</taxon>
    </lineage>
</organism>
<dbReference type="AlphaFoldDB" id="A0A2R6AH43"/>
<name>A0A2R6AH43_9ARCH</name>
<accession>A0A2R6AH43</accession>
<protein>
    <submittedName>
        <fullName evidence="1">Uncharacterized protein</fullName>
    </submittedName>
</protein>
<reference evidence="1 2" key="1">
    <citation type="submission" date="2017-04" db="EMBL/GenBank/DDBJ databases">
        <title>Novel microbial lineages endemic to geothermal iron-oxide mats fill important gaps in the evolutionary history of Archaea.</title>
        <authorList>
            <person name="Jay Z.J."/>
            <person name="Beam J.P."/>
            <person name="Dlakic M."/>
            <person name="Rusch D.B."/>
            <person name="Kozubal M.A."/>
            <person name="Inskeep W.P."/>
        </authorList>
    </citation>
    <scope>NUCLEOTIDE SEQUENCE [LARGE SCALE GENOMIC DNA]</scope>
    <source>
        <strain evidence="1">OSP_D</strain>
    </source>
</reference>
<comment type="caution">
    <text evidence="1">The sequence shown here is derived from an EMBL/GenBank/DDBJ whole genome shotgun (WGS) entry which is preliminary data.</text>
</comment>
<sequence length="60" mass="6542">MDASRLPLGRLSAKTASIRPSRVAKPAVPNENIRVFLITMGSWGNSNRATYEDSPLLGEE</sequence>